<proteinExistence type="predicted"/>
<organism evidence="1 2">
    <name type="scientific">Golovinomyces cichoracearum</name>
    <dbReference type="NCBI Taxonomy" id="62708"/>
    <lineage>
        <taxon>Eukaryota</taxon>
        <taxon>Fungi</taxon>
        <taxon>Dikarya</taxon>
        <taxon>Ascomycota</taxon>
        <taxon>Pezizomycotina</taxon>
        <taxon>Leotiomycetes</taxon>
        <taxon>Erysiphales</taxon>
        <taxon>Erysiphaceae</taxon>
        <taxon>Golovinomyces</taxon>
    </lineage>
</organism>
<dbReference type="EMBL" id="MCBQ01002039">
    <property type="protein sequence ID" value="RKF82839.1"/>
    <property type="molecule type" value="Genomic_DNA"/>
</dbReference>
<keyword evidence="2" id="KW-1185">Reference proteome</keyword>
<evidence type="ECO:0000313" key="2">
    <source>
        <dbReference type="Proteomes" id="UP000283383"/>
    </source>
</evidence>
<sequence>MADEHKGCIESNLYLMKDVGTDWIAFEAQDSSNEILPSVSLARIPY</sequence>
<dbReference type="Proteomes" id="UP000283383">
    <property type="component" value="Unassembled WGS sequence"/>
</dbReference>
<dbReference type="AlphaFoldDB" id="A0A420J7S4"/>
<accession>A0A420J7S4</accession>
<name>A0A420J7S4_9PEZI</name>
<comment type="caution">
    <text evidence="1">The sequence shown here is derived from an EMBL/GenBank/DDBJ whole genome shotgun (WGS) entry which is preliminary data.</text>
</comment>
<protein>
    <submittedName>
        <fullName evidence="1">Uncharacterized protein</fullName>
    </submittedName>
</protein>
<gene>
    <name evidence="1" type="ORF">GcM3_020029</name>
</gene>
<reference evidence="1 2" key="1">
    <citation type="journal article" date="2018" name="BMC Genomics">
        <title>Comparative genome analyses reveal sequence features reflecting distinct modes of host-adaptation between dicot and monocot powdery mildew.</title>
        <authorList>
            <person name="Wu Y."/>
            <person name="Ma X."/>
            <person name="Pan Z."/>
            <person name="Kale S.D."/>
            <person name="Song Y."/>
            <person name="King H."/>
            <person name="Zhang Q."/>
            <person name="Presley C."/>
            <person name="Deng X."/>
            <person name="Wei C.I."/>
            <person name="Xiao S."/>
        </authorList>
    </citation>
    <scope>NUCLEOTIDE SEQUENCE [LARGE SCALE GENOMIC DNA]</scope>
    <source>
        <strain evidence="1">UMSG3</strain>
    </source>
</reference>
<evidence type="ECO:0000313" key="1">
    <source>
        <dbReference type="EMBL" id="RKF82839.1"/>
    </source>
</evidence>